<protein>
    <recommendedName>
        <fullName evidence="1">DUF4283 domain-containing protein</fullName>
    </recommendedName>
</protein>
<organism evidence="2 3">
    <name type="scientific">Gossypium arboreum</name>
    <name type="common">Tree cotton</name>
    <name type="synonym">Gossypium nanking</name>
    <dbReference type="NCBI Taxonomy" id="29729"/>
    <lineage>
        <taxon>Eukaryota</taxon>
        <taxon>Viridiplantae</taxon>
        <taxon>Streptophyta</taxon>
        <taxon>Embryophyta</taxon>
        <taxon>Tracheophyta</taxon>
        <taxon>Spermatophyta</taxon>
        <taxon>Magnoliopsida</taxon>
        <taxon>eudicotyledons</taxon>
        <taxon>Gunneridae</taxon>
        <taxon>Pentapetalae</taxon>
        <taxon>rosids</taxon>
        <taxon>malvids</taxon>
        <taxon>Malvales</taxon>
        <taxon>Malvaceae</taxon>
        <taxon>Malvoideae</taxon>
        <taxon>Gossypium</taxon>
    </lineage>
</organism>
<evidence type="ECO:0000259" key="1">
    <source>
        <dbReference type="Pfam" id="PF14111"/>
    </source>
</evidence>
<comment type="caution">
    <text evidence="2">The sequence shown here is derived from an EMBL/GenBank/DDBJ whole genome shotgun (WGS) entry which is preliminary data.</text>
</comment>
<evidence type="ECO:0000313" key="2">
    <source>
        <dbReference type="EMBL" id="KAK5818786.1"/>
    </source>
</evidence>
<gene>
    <name evidence="2" type="ORF">PVK06_023731</name>
</gene>
<feature type="domain" description="DUF4283" evidence="1">
    <location>
        <begin position="16"/>
        <end position="71"/>
    </location>
</feature>
<accession>A0ABR0PC50</accession>
<name>A0ABR0PC50_GOSAR</name>
<dbReference type="InterPro" id="IPR025558">
    <property type="entry name" value="DUF4283"/>
</dbReference>
<sequence>MENAMKGLNINNEEDEVWQIQARVKISDLREKRYLFRFYNRVDNDQVVNGAPWMFNNHLLVFQNMERSEDPIERYGMGYFIMGSDNEGGYGAEYLAEGGCSDALMVAEESMQTLLLELSMVAIGQADWQQ</sequence>
<dbReference type="Pfam" id="PF14111">
    <property type="entry name" value="DUF4283"/>
    <property type="match status" value="1"/>
</dbReference>
<keyword evidence="3" id="KW-1185">Reference proteome</keyword>
<proteinExistence type="predicted"/>
<dbReference type="EMBL" id="JARKNE010000007">
    <property type="protein sequence ID" value="KAK5818786.1"/>
    <property type="molecule type" value="Genomic_DNA"/>
</dbReference>
<evidence type="ECO:0000313" key="3">
    <source>
        <dbReference type="Proteomes" id="UP001358586"/>
    </source>
</evidence>
<reference evidence="2 3" key="1">
    <citation type="submission" date="2023-03" db="EMBL/GenBank/DDBJ databases">
        <title>WGS of Gossypium arboreum.</title>
        <authorList>
            <person name="Yu D."/>
        </authorList>
    </citation>
    <scope>NUCLEOTIDE SEQUENCE [LARGE SCALE GENOMIC DNA]</scope>
    <source>
        <tissue evidence="2">Leaf</tissue>
    </source>
</reference>
<dbReference type="Proteomes" id="UP001358586">
    <property type="component" value="Chromosome 7"/>
</dbReference>